<dbReference type="InterPro" id="IPR015421">
    <property type="entry name" value="PyrdxlP-dep_Trfase_major"/>
</dbReference>
<evidence type="ECO:0000259" key="8">
    <source>
        <dbReference type="Pfam" id="PF00155"/>
    </source>
</evidence>
<proteinExistence type="inferred from homology"/>
<evidence type="ECO:0000256" key="4">
    <source>
        <dbReference type="ARBA" id="ARBA00022576"/>
    </source>
</evidence>
<evidence type="ECO:0000256" key="5">
    <source>
        <dbReference type="ARBA" id="ARBA00022679"/>
    </source>
</evidence>
<dbReference type="InterPro" id="IPR004839">
    <property type="entry name" value="Aminotransferase_I/II_large"/>
</dbReference>
<dbReference type="CDD" id="cd00609">
    <property type="entry name" value="AAT_like"/>
    <property type="match status" value="1"/>
</dbReference>
<dbReference type="EMBL" id="JALMLT010000001">
    <property type="protein sequence ID" value="MDT8757201.1"/>
    <property type="molecule type" value="Genomic_DNA"/>
</dbReference>
<dbReference type="SUPFAM" id="SSF53383">
    <property type="entry name" value="PLP-dependent transferases"/>
    <property type="match status" value="1"/>
</dbReference>
<organism evidence="9">
    <name type="scientific">Sphingomonas psychrotolerans</name>
    <dbReference type="NCBI Taxonomy" id="1327635"/>
    <lineage>
        <taxon>Bacteria</taxon>
        <taxon>Pseudomonadati</taxon>
        <taxon>Pseudomonadota</taxon>
        <taxon>Alphaproteobacteria</taxon>
        <taxon>Sphingomonadales</taxon>
        <taxon>Sphingomonadaceae</taxon>
        <taxon>Sphingomonas</taxon>
    </lineage>
</organism>
<sequence>MIDLSHAHLGDFGKPDQRSGAALDYGPPGGAEPLRAAAADWYGVPPDRLAVTTGASLGLTAALASLQGGVRLLCPRPCYPHYPRLAALLGLDIAYFDLIPERGWQARPEDILSLAAAGPAVLLVNWPSNPTGALPSDDVLEAIADARRRHGSEIISDETYGDFVYGGRPPFDLAGLIGPASVVSIKSGSKLLNCPGERLGFAIAEPERLIRLCHAHWTIALSPPAFAQAVGLARFRGDLHQELASLRQALEAQRDLLVALLEASHLFSLVPPAGGTFLWVKSNAADGDAQALLARSAKRGLKVASGQGFGDASANWFRISFAADSGALRRAAGILIQSAEDLIGNDRRHG</sequence>
<protein>
    <recommendedName>
        <fullName evidence="3">aspartate transaminase</fullName>
        <ecNumber evidence="3">2.6.1.1</ecNumber>
    </recommendedName>
</protein>
<dbReference type="Pfam" id="PF00155">
    <property type="entry name" value="Aminotran_1_2"/>
    <property type="match status" value="1"/>
</dbReference>
<comment type="cofactor">
    <cofactor evidence="1">
        <name>pyridoxal 5'-phosphate</name>
        <dbReference type="ChEBI" id="CHEBI:597326"/>
    </cofactor>
</comment>
<evidence type="ECO:0000256" key="2">
    <source>
        <dbReference type="ARBA" id="ARBA00007441"/>
    </source>
</evidence>
<comment type="similarity">
    <text evidence="2">Belongs to the class-I pyridoxal-phosphate-dependent aminotransferase family.</text>
</comment>
<feature type="domain" description="Aminotransferase class I/classII large" evidence="8">
    <location>
        <begin position="19"/>
        <end position="332"/>
    </location>
</feature>
<keyword evidence="5" id="KW-0808">Transferase</keyword>
<dbReference type="InterPro" id="IPR015424">
    <property type="entry name" value="PyrdxlP-dep_Trfase"/>
</dbReference>
<evidence type="ECO:0000313" key="9">
    <source>
        <dbReference type="EMBL" id="MDT8757201.1"/>
    </source>
</evidence>
<dbReference type="PANTHER" id="PTHR46383:SF1">
    <property type="entry name" value="ASPARTATE AMINOTRANSFERASE"/>
    <property type="match status" value="1"/>
</dbReference>
<name>A0ABU3N102_9SPHN</name>
<accession>A0ABU3N102</accession>
<dbReference type="EC" id="2.6.1.1" evidence="3"/>
<evidence type="ECO:0000256" key="1">
    <source>
        <dbReference type="ARBA" id="ARBA00001933"/>
    </source>
</evidence>
<keyword evidence="6" id="KW-0663">Pyridoxal phosphate</keyword>
<dbReference type="Gene3D" id="3.40.640.10">
    <property type="entry name" value="Type I PLP-dependent aspartate aminotransferase-like (Major domain)"/>
    <property type="match status" value="1"/>
</dbReference>
<reference evidence="9" key="1">
    <citation type="submission" date="2022-04" db="EMBL/GenBank/DDBJ databases">
        <title>Tomato heritable bacteria conferring resistance against bacterial wilt.</title>
        <authorList>
            <person name="Yin J."/>
        </authorList>
    </citation>
    <scope>NUCLEOTIDE SEQUENCE</scope>
    <source>
        <strain evidence="9">Cra20</strain>
    </source>
</reference>
<evidence type="ECO:0000256" key="6">
    <source>
        <dbReference type="ARBA" id="ARBA00022898"/>
    </source>
</evidence>
<comment type="caution">
    <text evidence="9">The sequence shown here is derived from an EMBL/GenBank/DDBJ whole genome shotgun (WGS) entry which is preliminary data.</text>
</comment>
<dbReference type="InterPro" id="IPR050596">
    <property type="entry name" value="AspAT/PAT-like"/>
</dbReference>
<keyword evidence="4 9" id="KW-0032">Aminotransferase</keyword>
<gene>
    <name evidence="9" type="ORF">MZO42_00685</name>
</gene>
<evidence type="ECO:0000256" key="3">
    <source>
        <dbReference type="ARBA" id="ARBA00012753"/>
    </source>
</evidence>
<dbReference type="PANTHER" id="PTHR46383">
    <property type="entry name" value="ASPARTATE AMINOTRANSFERASE"/>
    <property type="match status" value="1"/>
</dbReference>
<dbReference type="GO" id="GO:0008483">
    <property type="term" value="F:transaminase activity"/>
    <property type="evidence" value="ECO:0007669"/>
    <property type="project" value="UniProtKB-KW"/>
</dbReference>
<comment type="catalytic activity">
    <reaction evidence="7">
        <text>L-aspartate + 2-oxoglutarate = oxaloacetate + L-glutamate</text>
        <dbReference type="Rhea" id="RHEA:21824"/>
        <dbReference type="ChEBI" id="CHEBI:16452"/>
        <dbReference type="ChEBI" id="CHEBI:16810"/>
        <dbReference type="ChEBI" id="CHEBI:29985"/>
        <dbReference type="ChEBI" id="CHEBI:29991"/>
        <dbReference type="EC" id="2.6.1.1"/>
    </reaction>
</comment>
<evidence type="ECO:0000256" key="7">
    <source>
        <dbReference type="ARBA" id="ARBA00049185"/>
    </source>
</evidence>